<evidence type="ECO:0000256" key="8">
    <source>
        <dbReference type="ARBA" id="ARBA00022932"/>
    </source>
</evidence>
<evidence type="ECO:0000256" key="7">
    <source>
        <dbReference type="ARBA" id="ARBA00022705"/>
    </source>
</evidence>
<comment type="function">
    <text evidence="9">DNA polymerase III is a complex, multichain enzyme responsible for most of the replicative synthesis in bacteria. This DNA polymerase also exhibits 3' to 5' exonuclease activity. The alpha chain is the DNA polymerase.</text>
</comment>
<keyword evidence="13" id="KW-1185">Reference proteome</keyword>
<dbReference type="PANTHER" id="PTHR32294:SF0">
    <property type="entry name" value="DNA POLYMERASE III SUBUNIT ALPHA"/>
    <property type="match status" value="1"/>
</dbReference>
<gene>
    <name evidence="12" type="ORF">EM808_05470</name>
</gene>
<evidence type="ECO:0000256" key="1">
    <source>
        <dbReference type="ARBA" id="ARBA00004496"/>
    </source>
</evidence>
<dbReference type="Gene3D" id="3.20.20.140">
    <property type="entry name" value="Metal-dependent hydrolases"/>
    <property type="match status" value="1"/>
</dbReference>
<dbReference type="InterPro" id="IPR004365">
    <property type="entry name" value="NA-bd_OB_tRNA"/>
</dbReference>
<feature type="domain" description="Polymerase/histidinol phosphatase N-terminal" evidence="11">
    <location>
        <begin position="4"/>
        <end position="71"/>
    </location>
</feature>
<evidence type="ECO:0000256" key="10">
    <source>
        <dbReference type="ARBA" id="ARBA00049244"/>
    </source>
</evidence>
<dbReference type="CDD" id="cd04485">
    <property type="entry name" value="DnaE_OBF"/>
    <property type="match status" value="1"/>
</dbReference>
<dbReference type="Gene3D" id="1.10.150.870">
    <property type="match status" value="1"/>
</dbReference>
<dbReference type="InterPro" id="IPR041931">
    <property type="entry name" value="DNA_pol3_alpha_thumb_dom"/>
</dbReference>
<sequence length="1120" mass="126477">MSYVHLQVSSAYSLLSSTASVKQLVTSAKSRGFSALALTDRNVMYGTAAFYKECIAHNIKPIIGLTVDVISEKHVESAFPLVLLAKNGRGFQNLLKLSSAIQTKNKQGIPIKWLKHYADGLFAFTPGYTGEIEQALLTEDIEHAKETTLLFKGIFAQGHFFLSLQKHGIIAEAALNEKLKQLAAQTETKLVATNAVQYTNKEDRFAHKCLAAIKNGITLANIEPDEWESDERYLKSKQEMVELFSDEPEVLENTWAIASACEFQPGEKVAALPKYPLPAGETAAEYLLRLCEQGLLQRYGNPSEIHMERLRYELNVINRMEYSDYFLIVWDFMKYARDNGILTGPGRGSAAGSMVAYALFITDVDPIKYDLLFERFLNPERITMPDIDIDFPDDKREQVIEYVKNKYGELHVAQIITFGTLAAKAALRDVGRVFGLTIKELEQLSKAVPSKLGITLEQSLKESKQLQVFVAESPKNKQIFETASKIEGLPRHASTHAAGVVLSEEPLVQIVPIQQGSEDVYLTQYSMEHLEELGLLKMDFLGLRNLSLLQTILDTIQRQTKRQISIKEVPLNDAAVFELLGKGETTGIFQLESDGMRSVLKRLKPTEFEDIVAVNALYRPGPMENIPLYINRKHGNEKIDYYHPDLQLILEKTYGVIVYQEQIMQIASKMAGFTLGEADLLRRAVSKKQRDVLAAEKVHFVKGALAKGYAESVANEIYELIVRFADYGFNRSHAVAYSMIAYQLAYLKANYPLFFMSSLLTSAVGNEGKMMQYIQELKQMNIKVLPPSINRSHFAFTAEGSNILYSLAAIKGIGASVLKEVFRARRQKKFDDLFDFCLRTSPKIVNRKIIEAFIHAGCLDEFGEDRATLLATIDVALQHAQLVHPDGMEQDDLFGEEGFFFKPKYVQVDQMDAEDKLSLEKKVLGLYLSDHPVSIYEKYKKSLQCKELAEMNQGGKYRTITYITDWKAIRTKKGEPMAFLTLNDESGELEAVAFPAVYKKIQHLLQNEKILFMEGRVDERNGNKQFVIQEAEKVSEKVQSLNRNNHKLFIKIVQEKDTDEIKGRLLDIINQYKGAVPVIIHYVQSGKTIQLNDEYLINPTKECIRSFEELLGTNSAILSD</sequence>
<dbReference type="Pfam" id="PF14579">
    <property type="entry name" value="HHH_6"/>
    <property type="match status" value="1"/>
</dbReference>
<evidence type="ECO:0000256" key="5">
    <source>
        <dbReference type="ARBA" id="ARBA00022679"/>
    </source>
</evidence>
<dbReference type="InterPro" id="IPR016195">
    <property type="entry name" value="Pol/histidinol_Pase-like"/>
</dbReference>
<dbReference type="InterPro" id="IPR011708">
    <property type="entry name" value="DNA_pol3_alpha_NTPase_dom"/>
</dbReference>
<dbReference type="Gene3D" id="2.40.50.140">
    <property type="entry name" value="Nucleic acid-binding proteins"/>
    <property type="match status" value="1"/>
</dbReference>
<accession>A0A437KDC2</accession>
<dbReference type="InterPro" id="IPR003141">
    <property type="entry name" value="Pol/His_phosphatase_N"/>
</dbReference>
<dbReference type="EMBL" id="RZTZ01000002">
    <property type="protein sequence ID" value="RVT64963.1"/>
    <property type="molecule type" value="Genomic_DNA"/>
</dbReference>
<comment type="subcellular location">
    <subcellularLocation>
        <location evidence="1">Cytoplasm</location>
    </subcellularLocation>
</comment>
<comment type="similarity">
    <text evidence="2">Belongs to the DNA polymerase type-C family. DnaE subfamily.</text>
</comment>
<dbReference type="InterPro" id="IPR004805">
    <property type="entry name" value="DnaE2/DnaE/PolC"/>
</dbReference>
<dbReference type="NCBIfam" id="TIGR00594">
    <property type="entry name" value="polc"/>
    <property type="match status" value="1"/>
</dbReference>
<comment type="catalytic activity">
    <reaction evidence="10">
        <text>DNA(n) + a 2'-deoxyribonucleoside 5'-triphosphate = DNA(n+1) + diphosphate</text>
        <dbReference type="Rhea" id="RHEA:22508"/>
        <dbReference type="Rhea" id="RHEA-COMP:17339"/>
        <dbReference type="Rhea" id="RHEA-COMP:17340"/>
        <dbReference type="ChEBI" id="CHEBI:33019"/>
        <dbReference type="ChEBI" id="CHEBI:61560"/>
        <dbReference type="ChEBI" id="CHEBI:173112"/>
        <dbReference type="EC" id="2.7.7.7"/>
    </reaction>
</comment>
<dbReference type="GO" id="GO:0005737">
    <property type="term" value="C:cytoplasm"/>
    <property type="evidence" value="ECO:0007669"/>
    <property type="project" value="UniProtKB-SubCell"/>
</dbReference>
<reference evidence="12 13" key="1">
    <citation type="submission" date="2019-01" db="EMBL/GenBank/DDBJ databases">
        <title>Bacillus sp. M5HDSG1-1, whole genome shotgun sequence.</title>
        <authorList>
            <person name="Tuo L."/>
        </authorList>
    </citation>
    <scope>NUCLEOTIDE SEQUENCE [LARGE SCALE GENOMIC DNA]</scope>
    <source>
        <strain evidence="12 13">M5HDSG1-1</strain>
    </source>
</reference>
<evidence type="ECO:0000313" key="13">
    <source>
        <dbReference type="Proteomes" id="UP000288024"/>
    </source>
</evidence>
<organism evidence="12 13">
    <name type="scientific">Niallia taxi</name>
    <dbReference type="NCBI Taxonomy" id="2499688"/>
    <lineage>
        <taxon>Bacteria</taxon>
        <taxon>Bacillati</taxon>
        <taxon>Bacillota</taxon>
        <taxon>Bacilli</taxon>
        <taxon>Bacillales</taxon>
        <taxon>Bacillaceae</taxon>
        <taxon>Niallia</taxon>
    </lineage>
</organism>
<keyword evidence="7" id="KW-0235">DNA replication</keyword>
<dbReference type="SMART" id="SM00481">
    <property type="entry name" value="POLIIIAc"/>
    <property type="match status" value="1"/>
</dbReference>
<dbReference type="InterPro" id="IPR012340">
    <property type="entry name" value="NA-bd_OB-fold"/>
</dbReference>
<dbReference type="Pfam" id="PF17657">
    <property type="entry name" value="DNA_pol3_finger"/>
    <property type="match status" value="1"/>
</dbReference>
<evidence type="ECO:0000256" key="4">
    <source>
        <dbReference type="ARBA" id="ARBA00019114"/>
    </source>
</evidence>
<dbReference type="Proteomes" id="UP000288024">
    <property type="component" value="Unassembled WGS sequence"/>
</dbReference>
<dbReference type="GO" id="GO:0008408">
    <property type="term" value="F:3'-5' exonuclease activity"/>
    <property type="evidence" value="ECO:0007669"/>
    <property type="project" value="InterPro"/>
</dbReference>
<keyword evidence="8" id="KW-0239">DNA-directed DNA polymerase</keyword>
<dbReference type="PANTHER" id="PTHR32294">
    <property type="entry name" value="DNA POLYMERASE III SUBUNIT ALPHA"/>
    <property type="match status" value="1"/>
</dbReference>
<keyword evidence="6 12" id="KW-0548">Nucleotidyltransferase</keyword>
<name>A0A437KDC2_9BACI</name>
<dbReference type="GO" id="GO:0006260">
    <property type="term" value="P:DNA replication"/>
    <property type="evidence" value="ECO:0007669"/>
    <property type="project" value="UniProtKB-KW"/>
</dbReference>
<evidence type="ECO:0000256" key="9">
    <source>
        <dbReference type="ARBA" id="ARBA00025611"/>
    </source>
</evidence>
<comment type="caution">
    <text evidence="12">The sequence shown here is derived from an EMBL/GenBank/DDBJ whole genome shotgun (WGS) entry which is preliminary data.</text>
</comment>
<proteinExistence type="inferred from homology"/>
<dbReference type="Pfam" id="PF02811">
    <property type="entry name" value="PHP"/>
    <property type="match status" value="1"/>
</dbReference>
<dbReference type="Gene3D" id="1.10.10.1600">
    <property type="entry name" value="Bacterial DNA polymerase III alpha subunit, thumb domain"/>
    <property type="match status" value="1"/>
</dbReference>
<dbReference type="AlphaFoldDB" id="A0A437KDC2"/>
<dbReference type="NCBIfam" id="NF004226">
    <property type="entry name" value="PRK05673.1"/>
    <property type="match status" value="1"/>
</dbReference>
<dbReference type="GO" id="GO:0003676">
    <property type="term" value="F:nucleic acid binding"/>
    <property type="evidence" value="ECO:0007669"/>
    <property type="project" value="InterPro"/>
</dbReference>
<evidence type="ECO:0000256" key="3">
    <source>
        <dbReference type="ARBA" id="ARBA00012417"/>
    </source>
</evidence>
<evidence type="ECO:0000256" key="6">
    <source>
        <dbReference type="ARBA" id="ARBA00022695"/>
    </source>
</evidence>
<dbReference type="InterPro" id="IPR004013">
    <property type="entry name" value="PHP_dom"/>
</dbReference>
<keyword evidence="5 12" id="KW-0808">Transferase</keyword>
<evidence type="ECO:0000256" key="2">
    <source>
        <dbReference type="ARBA" id="ARBA00009496"/>
    </source>
</evidence>
<dbReference type="RefSeq" id="WP_127737040.1">
    <property type="nucleotide sequence ID" value="NZ_RZTZ01000002.1"/>
</dbReference>
<protein>
    <recommendedName>
        <fullName evidence="4">DNA polymerase III subunit alpha</fullName>
        <ecNumber evidence="3">2.7.7.7</ecNumber>
    </recommendedName>
</protein>
<dbReference type="GO" id="GO:0003887">
    <property type="term" value="F:DNA-directed DNA polymerase activity"/>
    <property type="evidence" value="ECO:0007669"/>
    <property type="project" value="UniProtKB-KW"/>
</dbReference>
<dbReference type="InterPro" id="IPR029460">
    <property type="entry name" value="DNAPol_HHH"/>
</dbReference>
<evidence type="ECO:0000313" key="12">
    <source>
        <dbReference type="EMBL" id="RVT64963.1"/>
    </source>
</evidence>
<evidence type="ECO:0000259" key="11">
    <source>
        <dbReference type="SMART" id="SM00481"/>
    </source>
</evidence>
<dbReference type="Pfam" id="PF01336">
    <property type="entry name" value="tRNA_anti-codon"/>
    <property type="match status" value="1"/>
</dbReference>
<dbReference type="InterPro" id="IPR040982">
    <property type="entry name" value="DNA_pol3_finger"/>
</dbReference>
<dbReference type="Pfam" id="PF07733">
    <property type="entry name" value="DNA_pol3_alpha"/>
    <property type="match status" value="1"/>
</dbReference>
<dbReference type="EC" id="2.7.7.7" evidence="3"/>
<dbReference type="SUPFAM" id="SSF89550">
    <property type="entry name" value="PHP domain-like"/>
    <property type="match status" value="1"/>
</dbReference>